<dbReference type="GO" id="GO:0006152">
    <property type="term" value="P:purine nucleoside catabolic process"/>
    <property type="evidence" value="ECO:0007669"/>
    <property type="project" value="TreeGrafter"/>
</dbReference>
<sequence>MKIIIDTDPGQDDAITILLALASPEIELLGVTTVAGNVSVGQTTANAIRTLDLAGRADIPVHAGAARPLVAAGVTAAHVHGATGFEGADLPPPSRSADKGHAVDFMIETIMRHEPGSITICAIGPLTNLALALRQAPAIVGRLARIVLMGGAFSEVGNISCAAEFNFFVDPHAAAIVCASGVPLTVIPLDVTHRLHTSVARLARFRALGNRIGNIVADWLTFEKRFEAEKYGTDGGPLHDPNTVAWLLAPDLYQGRMVNLRVETQGELTMGASVVDWWGIGDLPKNALFLRTVDADGVYELLFERLARLS</sequence>
<dbReference type="SUPFAM" id="SSF53590">
    <property type="entry name" value="Nucleoside hydrolase"/>
    <property type="match status" value="1"/>
</dbReference>
<evidence type="ECO:0000313" key="2">
    <source>
        <dbReference type="Proteomes" id="UP000188604"/>
    </source>
</evidence>
<dbReference type="InterPro" id="IPR036452">
    <property type="entry name" value="Ribo_hydro-like"/>
</dbReference>
<name>A0A1U9KSQ8_9PROT</name>
<dbReference type="Proteomes" id="UP000188604">
    <property type="component" value="Chromosome"/>
</dbReference>
<dbReference type="PANTHER" id="PTHR12304">
    <property type="entry name" value="INOSINE-URIDINE PREFERRING NUCLEOSIDE HYDROLASE"/>
    <property type="match status" value="1"/>
</dbReference>
<reference evidence="1 2" key="1">
    <citation type="submission" date="2016-03" db="EMBL/GenBank/DDBJ databases">
        <title>Acetic acid bacteria sequencing.</title>
        <authorList>
            <person name="Brandt J."/>
            <person name="Jakob F."/>
            <person name="Vogel R.F."/>
        </authorList>
    </citation>
    <scope>NUCLEOTIDE SEQUENCE [LARGE SCALE GENOMIC DNA]</scope>
    <source>
        <strain evidence="1 2">NBRC 101099</strain>
    </source>
</reference>
<gene>
    <name evidence="1" type="ORF">A0U93_14170</name>
</gene>
<organism evidence="1 2">
    <name type="scientific">Neoasaia chiangmaiensis</name>
    <dbReference type="NCBI Taxonomy" id="320497"/>
    <lineage>
        <taxon>Bacteria</taxon>
        <taxon>Pseudomonadati</taxon>
        <taxon>Pseudomonadota</taxon>
        <taxon>Alphaproteobacteria</taxon>
        <taxon>Acetobacterales</taxon>
        <taxon>Acetobacteraceae</taxon>
        <taxon>Neoasaia</taxon>
    </lineage>
</organism>
<keyword evidence="1" id="KW-0378">Hydrolase</keyword>
<proteinExistence type="predicted"/>
<dbReference type="Gene3D" id="3.90.245.10">
    <property type="entry name" value="Ribonucleoside hydrolase-like"/>
    <property type="match status" value="1"/>
</dbReference>
<dbReference type="GO" id="GO:0008477">
    <property type="term" value="F:purine nucleosidase activity"/>
    <property type="evidence" value="ECO:0007669"/>
    <property type="project" value="TreeGrafter"/>
</dbReference>
<dbReference type="PANTHER" id="PTHR12304:SF4">
    <property type="entry name" value="URIDINE NUCLEOSIDASE"/>
    <property type="match status" value="1"/>
</dbReference>
<evidence type="ECO:0000313" key="1">
    <source>
        <dbReference type="EMBL" id="AQS88874.1"/>
    </source>
</evidence>
<dbReference type="InterPro" id="IPR001910">
    <property type="entry name" value="Inosine/uridine_hydrolase_dom"/>
</dbReference>
<keyword evidence="2" id="KW-1185">Reference proteome</keyword>
<dbReference type="STRING" id="320497.A0U93_14170"/>
<protein>
    <submittedName>
        <fullName evidence="1">Nucleoside hydrolase</fullName>
    </submittedName>
</protein>
<dbReference type="OrthoDB" id="9797882at2"/>
<accession>A0A1U9KSQ8</accession>
<dbReference type="Pfam" id="PF01156">
    <property type="entry name" value="IU_nuc_hydro"/>
    <property type="match status" value="1"/>
</dbReference>
<dbReference type="GO" id="GO:0005829">
    <property type="term" value="C:cytosol"/>
    <property type="evidence" value="ECO:0007669"/>
    <property type="project" value="TreeGrafter"/>
</dbReference>
<dbReference type="KEGG" id="nch:A0U93_14170"/>
<dbReference type="RefSeq" id="WP_077807925.1">
    <property type="nucleotide sequence ID" value="NZ_BJXS01000001.1"/>
</dbReference>
<dbReference type="CDD" id="cd02651">
    <property type="entry name" value="nuc_hydro_IU_UC_XIUA"/>
    <property type="match status" value="1"/>
</dbReference>
<dbReference type="InterPro" id="IPR023186">
    <property type="entry name" value="IUNH"/>
</dbReference>
<dbReference type="AlphaFoldDB" id="A0A1U9KSQ8"/>
<dbReference type="EMBL" id="CP014691">
    <property type="protein sequence ID" value="AQS88874.1"/>
    <property type="molecule type" value="Genomic_DNA"/>
</dbReference>